<sequence>MTALLPIMTETTVGHLSTKKIDRFAIQSSQARNRFKVDETEQRENEYAYDEMAELSDSPSSVHTSSRPVTPSHPPPFPLHISTQDTPETEIFKLADKAEKILGLTPGTLAYARACLENARDKVRCMALLPSPEPLSIISKDGKLSHLDMGRGGIKEKMQTRARKAVSITGLRLLDHQRIASVVLGAGGNEEEQQRLKRRRAADSVLYWQEEVARLEDLDKRARE</sequence>
<evidence type="ECO:0000313" key="3">
    <source>
        <dbReference type="Proteomes" id="UP000002149"/>
    </source>
</evidence>
<dbReference type="VEuPathDB" id="FungiDB:CNC04855"/>
<dbReference type="EMBL" id="AE017343">
    <property type="protein sequence ID" value="ALO60487.1"/>
    <property type="molecule type" value="Genomic_DNA"/>
</dbReference>
<feature type="compositionally biased region" description="Polar residues" evidence="1">
    <location>
        <begin position="57"/>
        <end position="69"/>
    </location>
</feature>
<dbReference type="InParanoid" id="A0A0S2LIE8"/>
<dbReference type="AlphaFoldDB" id="A0A0S2LIE8"/>
<dbReference type="RefSeq" id="XP_024514304.1">
    <property type="nucleotide sequence ID" value="XM_024658447.1"/>
</dbReference>
<keyword evidence="3" id="KW-1185">Reference proteome</keyword>
<organism evidence="2 3">
    <name type="scientific">Cryptococcus deneoformans (strain JEC21 / ATCC MYA-565)</name>
    <name type="common">Cryptococcus neoformans var. neoformans serotype D</name>
    <dbReference type="NCBI Taxonomy" id="214684"/>
    <lineage>
        <taxon>Eukaryota</taxon>
        <taxon>Fungi</taxon>
        <taxon>Dikarya</taxon>
        <taxon>Basidiomycota</taxon>
        <taxon>Agaricomycotina</taxon>
        <taxon>Tremellomycetes</taxon>
        <taxon>Tremellales</taxon>
        <taxon>Cryptococcaceae</taxon>
        <taxon>Cryptococcus</taxon>
        <taxon>Cryptococcus neoformans species complex</taxon>
    </lineage>
</organism>
<name>A0A0S2LIE8_CRYD1</name>
<evidence type="ECO:0000313" key="2">
    <source>
        <dbReference type="EMBL" id="ALO60487.1"/>
    </source>
</evidence>
<protein>
    <submittedName>
        <fullName evidence="2">Uncharacterized protein</fullName>
    </submittedName>
</protein>
<reference evidence="2 3" key="1">
    <citation type="journal article" date="2005" name="Science">
        <title>The genome of the basidiomycetous yeast and human pathogen Cryptococcus neoformans.</title>
        <authorList>
            <person name="Loftus B.J."/>
            <person name="Fung E."/>
            <person name="Roncaglia P."/>
            <person name="Rowley D."/>
            <person name="Amedeo P."/>
            <person name="Bruno D."/>
            <person name="Vamathevan J."/>
            <person name="Miranda M."/>
            <person name="Anderson I.J."/>
            <person name="Fraser J.A."/>
            <person name="Allen J.E."/>
            <person name="Bosdet I.E."/>
            <person name="Brent M.R."/>
            <person name="Chiu R."/>
            <person name="Doering T.L."/>
            <person name="Donlin M.J."/>
            <person name="D'Souza C.A."/>
            <person name="Fox D.S."/>
            <person name="Grinberg V."/>
            <person name="Fu J."/>
            <person name="Fukushima M."/>
            <person name="Haas B.J."/>
            <person name="Huang J.C."/>
            <person name="Janbon G."/>
            <person name="Jones S.J."/>
            <person name="Koo H.L."/>
            <person name="Krzywinski M.I."/>
            <person name="Kwon-Chung J.K."/>
            <person name="Lengeler K.B."/>
            <person name="Maiti R."/>
            <person name="Marra M.A."/>
            <person name="Marra R.E."/>
            <person name="Mathewson C.A."/>
            <person name="Mitchell T.G."/>
            <person name="Pertea M."/>
            <person name="Riggs F.R."/>
            <person name="Salzberg S.L."/>
            <person name="Schein J.E."/>
            <person name="Shvartsbeyn A."/>
            <person name="Shin H."/>
            <person name="Shumway M."/>
            <person name="Specht C.A."/>
            <person name="Suh B.B."/>
            <person name="Tenney A."/>
            <person name="Utterback T.R."/>
            <person name="Wickes B.L."/>
            <person name="Wortman J.R."/>
            <person name="Wye N.H."/>
            <person name="Kronstad J.W."/>
            <person name="Lodge J.K."/>
            <person name="Heitman J."/>
            <person name="Davis R.W."/>
            <person name="Fraser C.M."/>
            <person name="Hyman R.W."/>
        </authorList>
    </citation>
    <scope>NUCLEOTIDE SEQUENCE [LARGE SCALE GENOMIC DNA]</scope>
    <source>
        <strain evidence="3">JEC21 / ATCC MYA-565</strain>
    </source>
</reference>
<accession>A0A0S2LIE8</accession>
<gene>
    <name evidence="2" type="ordered locus">CNC04855</name>
</gene>
<dbReference type="Proteomes" id="UP000002149">
    <property type="component" value="Chromosome 3"/>
</dbReference>
<dbReference type="KEGG" id="cne:CNC04855"/>
<dbReference type="PaxDb" id="214684-A0A0S2LIE8"/>
<dbReference type="GeneID" id="36392806"/>
<proteinExistence type="predicted"/>
<dbReference type="OrthoDB" id="2564921at2759"/>
<evidence type="ECO:0000256" key="1">
    <source>
        <dbReference type="SAM" id="MobiDB-lite"/>
    </source>
</evidence>
<feature type="region of interest" description="Disordered" evidence="1">
    <location>
        <begin position="51"/>
        <end position="77"/>
    </location>
</feature>